<evidence type="ECO:0000256" key="1">
    <source>
        <dbReference type="SAM" id="MobiDB-lite"/>
    </source>
</evidence>
<dbReference type="Pfam" id="PF19685">
    <property type="entry name" value="DUF6187"/>
    <property type="match status" value="1"/>
</dbReference>
<keyword evidence="3" id="KW-1185">Reference proteome</keyword>
<evidence type="ECO:0000313" key="3">
    <source>
        <dbReference type="Proteomes" id="UP001597419"/>
    </source>
</evidence>
<organism evidence="2 3">
    <name type="scientific">Amycolatopsis samaneae</name>
    <dbReference type="NCBI Taxonomy" id="664691"/>
    <lineage>
        <taxon>Bacteria</taxon>
        <taxon>Bacillati</taxon>
        <taxon>Actinomycetota</taxon>
        <taxon>Actinomycetes</taxon>
        <taxon>Pseudonocardiales</taxon>
        <taxon>Pseudonocardiaceae</taxon>
        <taxon>Amycolatopsis</taxon>
    </lineage>
</organism>
<sequence>MSEPTSHDTRFSLPSIDDPASTEVGVILLGLDADRLLAGVGLARLADDPALVTLAVDQARHGALDRLGTAALLDAGRIRWREVRARIEAGPGPAVAGSLRQEWAGTTERVTAAVPGLGPASAAYLTACWLRRDDVDRLAARPSEPEGATPDVLSEVFAD</sequence>
<dbReference type="EMBL" id="JBHUKU010000025">
    <property type="protein sequence ID" value="MFD2464241.1"/>
    <property type="molecule type" value="Genomic_DNA"/>
</dbReference>
<gene>
    <name evidence="2" type="ORF">ACFSYJ_36875</name>
</gene>
<proteinExistence type="predicted"/>
<feature type="region of interest" description="Disordered" evidence="1">
    <location>
        <begin position="140"/>
        <end position="159"/>
    </location>
</feature>
<evidence type="ECO:0000313" key="2">
    <source>
        <dbReference type="EMBL" id="MFD2464241.1"/>
    </source>
</evidence>
<comment type="caution">
    <text evidence="2">The sequence shown here is derived from an EMBL/GenBank/DDBJ whole genome shotgun (WGS) entry which is preliminary data.</text>
</comment>
<protein>
    <submittedName>
        <fullName evidence="2">DUF6187 family protein</fullName>
    </submittedName>
</protein>
<dbReference type="RefSeq" id="WP_345404779.1">
    <property type="nucleotide sequence ID" value="NZ_BAABHG010000017.1"/>
</dbReference>
<name>A0ABW5GTV1_9PSEU</name>
<accession>A0ABW5GTV1</accession>
<dbReference type="Proteomes" id="UP001597419">
    <property type="component" value="Unassembled WGS sequence"/>
</dbReference>
<dbReference type="InterPro" id="IPR046178">
    <property type="entry name" value="DUF6187"/>
</dbReference>
<reference evidence="3" key="1">
    <citation type="journal article" date="2019" name="Int. J. Syst. Evol. Microbiol.">
        <title>The Global Catalogue of Microorganisms (GCM) 10K type strain sequencing project: providing services to taxonomists for standard genome sequencing and annotation.</title>
        <authorList>
            <consortium name="The Broad Institute Genomics Platform"/>
            <consortium name="The Broad Institute Genome Sequencing Center for Infectious Disease"/>
            <person name="Wu L."/>
            <person name="Ma J."/>
        </authorList>
    </citation>
    <scope>NUCLEOTIDE SEQUENCE [LARGE SCALE GENOMIC DNA]</scope>
    <source>
        <strain evidence="3">CGMCC 4.7643</strain>
    </source>
</reference>